<dbReference type="STRING" id="1232681.ADIS_1579"/>
<dbReference type="AlphaFoldDB" id="R7ZV80"/>
<name>R7ZV80_9BACT</name>
<reference evidence="1 2" key="1">
    <citation type="submission" date="2013-02" db="EMBL/GenBank/DDBJ databases">
        <title>A novel strain isolated from Lonar lake, Maharashtra, India.</title>
        <authorList>
            <person name="Singh A."/>
        </authorList>
    </citation>
    <scope>NUCLEOTIDE SEQUENCE [LARGE SCALE GENOMIC DNA]</scope>
    <source>
        <strain evidence="1 2">AK24</strain>
    </source>
</reference>
<accession>R7ZV80</accession>
<protein>
    <submittedName>
        <fullName evidence="1">Uncharacterized protein</fullName>
    </submittedName>
</protein>
<keyword evidence="2" id="KW-1185">Reference proteome</keyword>
<organism evidence="1 2">
    <name type="scientific">Lunatimonas lonarensis</name>
    <dbReference type="NCBI Taxonomy" id="1232681"/>
    <lineage>
        <taxon>Bacteria</taxon>
        <taxon>Pseudomonadati</taxon>
        <taxon>Bacteroidota</taxon>
        <taxon>Cytophagia</taxon>
        <taxon>Cytophagales</taxon>
        <taxon>Cyclobacteriaceae</taxon>
    </lineage>
</organism>
<proteinExistence type="predicted"/>
<gene>
    <name evidence="1" type="ORF">ADIS_1579</name>
</gene>
<evidence type="ECO:0000313" key="1">
    <source>
        <dbReference type="EMBL" id="EON78040.1"/>
    </source>
</evidence>
<dbReference type="Proteomes" id="UP000013909">
    <property type="component" value="Unassembled WGS sequence"/>
</dbReference>
<evidence type="ECO:0000313" key="2">
    <source>
        <dbReference type="Proteomes" id="UP000013909"/>
    </source>
</evidence>
<sequence length="40" mass="4715">MSGRTFERGVRGGSISYFAFIYNFDYSRDDLWKRSKTTAK</sequence>
<comment type="caution">
    <text evidence="1">The sequence shown here is derived from an EMBL/GenBank/DDBJ whole genome shotgun (WGS) entry which is preliminary data.</text>
</comment>
<dbReference type="EMBL" id="AQHR01000044">
    <property type="protein sequence ID" value="EON78040.1"/>
    <property type="molecule type" value="Genomic_DNA"/>
</dbReference>